<sequence>MAGMGISEKYVDRLGHASFMDETNATARRVKHTDFAANEAMVRGRDGWKWLGYFDGNPQHNSLGKDIDIFTNENIELATEAAREATVLLKNENDALPSSSDKIKTLAVAGPSPNATDAMVGNYAEVPCRMILGLSEYAEVLCIGEKPRLKLPLKLPFSPHPASMKPQYAEVFGEALQLAYDSV</sequence>
<dbReference type="GO" id="GO:0009044">
    <property type="term" value="F:xylan 1,4-beta-xylosidase activity"/>
    <property type="evidence" value="ECO:0007669"/>
    <property type="project" value="InterPro"/>
</dbReference>
<comment type="caution">
    <text evidence="2">The sequence shown here is derived from an EMBL/GenBank/DDBJ whole genome shotgun (WGS) entry which is preliminary data.</text>
</comment>
<evidence type="ECO:0008006" key="4">
    <source>
        <dbReference type="Google" id="ProtNLM"/>
    </source>
</evidence>
<keyword evidence="1" id="KW-0378">Hydrolase</keyword>
<accession>A0A5N5J9Q9</accession>
<dbReference type="Gene3D" id="3.40.50.1700">
    <property type="entry name" value="Glycoside hydrolase family 3 C-terminal domain"/>
    <property type="match status" value="1"/>
</dbReference>
<evidence type="ECO:0000313" key="2">
    <source>
        <dbReference type="EMBL" id="KAB5514780.1"/>
    </source>
</evidence>
<dbReference type="PANTHER" id="PTHR42721:SF11">
    <property type="entry name" value="BETA-D-XYLOSIDASE 5-RELATED"/>
    <property type="match status" value="1"/>
</dbReference>
<dbReference type="GO" id="GO:0031222">
    <property type="term" value="P:arabinan catabolic process"/>
    <property type="evidence" value="ECO:0007669"/>
    <property type="project" value="TreeGrafter"/>
</dbReference>
<dbReference type="GO" id="GO:0045493">
    <property type="term" value="P:xylan catabolic process"/>
    <property type="evidence" value="ECO:0007669"/>
    <property type="project" value="InterPro"/>
</dbReference>
<evidence type="ECO:0000256" key="1">
    <source>
        <dbReference type="ARBA" id="ARBA00022801"/>
    </source>
</evidence>
<dbReference type="EMBL" id="VDCV01000018">
    <property type="protein sequence ID" value="KAB5514780.1"/>
    <property type="molecule type" value="Genomic_DNA"/>
</dbReference>
<dbReference type="AlphaFoldDB" id="A0A5N5J9Q9"/>
<gene>
    <name evidence="2" type="ORF">DKX38_028686</name>
</gene>
<evidence type="ECO:0000313" key="3">
    <source>
        <dbReference type="Proteomes" id="UP000326939"/>
    </source>
</evidence>
<keyword evidence="3" id="KW-1185">Reference proteome</keyword>
<dbReference type="InterPro" id="IPR044993">
    <property type="entry name" value="BXL"/>
</dbReference>
<proteinExistence type="predicted"/>
<name>A0A5N5J9Q9_9ROSI</name>
<dbReference type="InterPro" id="IPR036881">
    <property type="entry name" value="Glyco_hydro_3_C_sf"/>
</dbReference>
<dbReference type="Proteomes" id="UP000326939">
    <property type="component" value="Chromosome 18"/>
</dbReference>
<dbReference type="PANTHER" id="PTHR42721">
    <property type="entry name" value="SUGAR HYDROLASE-RELATED"/>
    <property type="match status" value="1"/>
</dbReference>
<reference evidence="3" key="1">
    <citation type="journal article" date="2019" name="Gigascience">
        <title>De novo genome assembly of the endangered Acer yangbiense, a plant species with extremely small populations endemic to Yunnan Province, China.</title>
        <authorList>
            <person name="Yang J."/>
            <person name="Wariss H.M."/>
            <person name="Tao L."/>
            <person name="Zhang R."/>
            <person name="Yun Q."/>
            <person name="Hollingsworth P."/>
            <person name="Dao Z."/>
            <person name="Luo G."/>
            <person name="Guo H."/>
            <person name="Ma Y."/>
            <person name="Sun W."/>
        </authorList>
    </citation>
    <scope>NUCLEOTIDE SEQUENCE [LARGE SCALE GENOMIC DNA]</scope>
    <source>
        <strain evidence="3">cv. br00</strain>
    </source>
</reference>
<protein>
    <recommendedName>
        <fullName evidence="4">Glycoside hydrolase family 3 C-terminal domain-containing protein</fullName>
    </recommendedName>
</protein>
<dbReference type="GO" id="GO:0046556">
    <property type="term" value="F:alpha-L-arabinofuranosidase activity"/>
    <property type="evidence" value="ECO:0007669"/>
    <property type="project" value="TreeGrafter"/>
</dbReference>
<organism evidence="2 3">
    <name type="scientific">Salix brachista</name>
    <dbReference type="NCBI Taxonomy" id="2182728"/>
    <lineage>
        <taxon>Eukaryota</taxon>
        <taxon>Viridiplantae</taxon>
        <taxon>Streptophyta</taxon>
        <taxon>Embryophyta</taxon>
        <taxon>Tracheophyta</taxon>
        <taxon>Spermatophyta</taxon>
        <taxon>Magnoliopsida</taxon>
        <taxon>eudicotyledons</taxon>
        <taxon>Gunneridae</taxon>
        <taxon>Pentapetalae</taxon>
        <taxon>rosids</taxon>
        <taxon>fabids</taxon>
        <taxon>Malpighiales</taxon>
        <taxon>Salicaceae</taxon>
        <taxon>Saliceae</taxon>
        <taxon>Salix</taxon>
    </lineage>
</organism>